<dbReference type="PANTHER" id="PTHR43449">
    <property type="entry name" value="NUCLEOTIDYLTRANSFERASE"/>
    <property type="match status" value="1"/>
</dbReference>
<dbReference type="Pfam" id="PF18765">
    <property type="entry name" value="Polbeta"/>
    <property type="match status" value="1"/>
</dbReference>
<protein>
    <recommendedName>
        <fullName evidence="1">Polymerase beta nucleotidyltransferase domain-containing protein</fullName>
    </recommendedName>
</protein>
<dbReference type="InterPro" id="IPR041633">
    <property type="entry name" value="Polbeta"/>
</dbReference>
<dbReference type="InterPro" id="IPR043519">
    <property type="entry name" value="NT_sf"/>
</dbReference>
<dbReference type="SUPFAM" id="SSF81301">
    <property type="entry name" value="Nucleotidyltransferase"/>
    <property type="match status" value="1"/>
</dbReference>
<dbReference type="Proteomes" id="UP000189681">
    <property type="component" value="Unassembled WGS sequence"/>
</dbReference>
<accession>A0A1V4ARA6</accession>
<reference evidence="2 3" key="1">
    <citation type="journal article" date="2017" name="Water Res.">
        <title>Discovery and metagenomic analysis of an anammox bacterial enrichment related to Candidatus "Brocadia caroliniensis" in a full-scale glycerol-fed nitritation-denitritation separate centrate treatment process.</title>
        <authorList>
            <person name="Park H."/>
            <person name="Brotto A.C."/>
            <person name="van Loosdrecht M.C."/>
            <person name="Chandran K."/>
        </authorList>
    </citation>
    <scope>NUCLEOTIDE SEQUENCE [LARGE SCALE GENOMIC DNA]</scope>
    <source>
        <strain evidence="2">26THWARD</strain>
    </source>
</reference>
<organism evidence="2 3">
    <name type="scientific">Candidatus Brocadia carolinensis</name>
    <dbReference type="NCBI Taxonomy" id="1004156"/>
    <lineage>
        <taxon>Bacteria</taxon>
        <taxon>Pseudomonadati</taxon>
        <taxon>Planctomycetota</taxon>
        <taxon>Candidatus Brocadiia</taxon>
        <taxon>Candidatus Brocadiales</taxon>
        <taxon>Candidatus Brocadiaceae</taxon>
        <taxon>Candidatus Brocadia</taxon>
    </lineage>
</organism>
<name>A0A1V4ARA6_9BACT</name>
<evidence type="ECO:0000313" key="3">
    <source>
        <dbReference type="Proteomes" id="UP000189681"/>
    </source>
</evidence>
<evidence type="ECO:0000313" key="2">
    <source>
        <dbReference type="EMBL" id="OOP55642.1"/>
    </source>
</evidence>
<sequence>MASQKDKHVIYQIIQEYITVLKKHHIKIWRVYLYGSYAKGTFTRESDIDLAVFLEKDDLDGFEDDAQLMKLRRNVDLRLEPHPFAKSDFDETNPYIKEILKTGERIV</sequence>
<proteinExistence type="predicted"/>
<dbReference type="Gene3D" id="3.30.460.10">
    <property type="entry name" value="Beta Polymerase, domain 2"/>
    <property type="match status" value="1"/>
</dbReference>
<dbReference type="AlphaFoldDB" id="A0A1V4ARA6"/>
<dbReference type="PANTHER" id="PTHR43449:SF1">
    <property type="entry name" value="POLYMERASE BETA NUCLEOTIDYLTRANSFERASE DOMAIN-CONTAINING PROTEIN"/>
    <property type="match status" value="1"/>
</dbReference>
<comment type="caution">
    <text evidence="2">The sequence shown here is derived from an EMBL/GenBank/DDBJ whole genome shotgun (WGS) entry which is preliminary data.</text>
</comment>
<dbReference type="CDD" id="cd05403">
    <property type="entry name" value="NT_KNTase_like"/>
    <property type="match status" value="1"/>
</dbReference>
<dbReference type="STRING" id="1004156.AYP45_13395"/>
<gene>
    <name evidence="2" type="ORF">AYP45_13395</name>
</gene>
<evidence type="ECO:0000259" key="1">
    <source>
        <dbReference type="Pfam" id="PF18765"/>
    </source>
</evidence>
<feature type="domain" description="Polymerase beta nucleotidyltransferase" evidence="1">
    <location>
        <begin position="18"/>
        <end position="106"/>
    </location>
</feature>
<dbReference type="EMBL" id="AYTS01000126">
    <property type="protein sequence ID" value="OOP55642.1"/>
    <property type="molecule type" value="Genomic_DNA"/>
</dbReference>